<name>A0ABW3IXN7_9FLAO</name>
<organism evidence="3 4">
    <name type="scientific">Flavobacterium myungsuense</name>
    <dbReference type="NCBI Taxonomy" id="651823"/>
    <lineage>
        <taxon>Bacteria</taxon>
        <taxon>Pseudomonadati</taxon>
        <taxon>Bacteroidota</taxon>
        <taxon>Flavobacteriia</taxon>
        <taxon>Flavobacteriales</taxon>
        <taxon>Flavobacteriaceae</taxon>
        <taxon>Flavobacterium</taxon>
    </lineage>
</organism>
<dbReference type="RefSeq" id="WP_379755155.1">
    <property type="nucleotide sequence ID" value="NZ_JBHSYB010000019.1"/>
</dbReference>
<feature type="domain" description="Acyltransferase 3" evidence="2">
    <location>
        <begin position="11"/>
        <end position="323"/>
    </location>
</feature>
<dbReference type="EC" id="2.3.-.-" evidence="3"/>
<dbReference type="Pfam" id="PF01757">
    <property type="entry name" value="Acyl_transf_3"/>
    <property type="match status" value="1"/>
</dbReference>
<feature type="transmembrane region" description="Helical" evidence="1">
    <location>
        <begin position="339"/>
        <end position="361"/>
    </location>
</feature>
<feature type="transmembrane region" description="Helical" evidence="1">
    <location>
        <begin position="12"/>
        <end position="31"/>
    </location>
</feature>
<accession>A0ABW3IXN7</accession>
<sequence length="592" mass="68219">MDNKVFPIYRNDIDVLRAIAVLAVILFHMGYLPNGYLGVDVFFVISGYLITKIIYVEAIENKFSIYQFYLRRIRRIIPLVLFTTFVALITGLFVMLPDDLENLSQSVIATNFFANNILLKITTVNYWNIINDYKPLMHTWSLGIEEQFYLVYPLLFLICNKKRVKWVLPILVVLTGFSLLLFVISTNEAAKFFTIPFRFFELSLGGIGAIVFKEKGINSKYKLYLIIALLVLLYLETHIPNHLKLIAVVIISFGILVSNYEYNKWNAFILENKVMIGIGKISFSLYMWHQIVLAFSRYFILETISITNAVFIGVTILVLSLLSYFFIEQPFRNKEKIKNTVLLFSTGVGLIISSAIAFYIFSISGILKDVPELDIVKDNAQKNSNVINVKRNPHIKYNARIYDFNNEFTNTPTTKVLVIGASFARDWGNVLLESKYGNQIELSYVEDINYCKNFEERIRQAKCIFLAEKNGTNRSWLDSIARIYPIDTSKVWNVGLKNFGANNGIYYNRKNNPDYCSQRTKMITGILERNELLKKQWGNKYIDVIGSIIDKKNTIPVFTNQCKFISQDCKHLTKSGATYFGEIIDLKPYLNP</sequence>
<dbReference type="EMBL" id="JBHTIZ010000002">
    <property type="protein sequence ID" value="MFD0982875.1"/>
    <property type="molecule type" value="Genomic_DNA"/>
</dbReference>
<evidence type="ECO:0000259" key="2">
    <source>
        <dbReference type="Pfam" id="PF01757"/>
    </source>
</evidence>
<dbReference type="Proteomes" id="UP001597051">
    <property type="component" value="Unassembled WGS sequence"/>
</dbReference>
<feature type="transmembrane region" description="Helical" evidence="1">
    <location>
        <begin position="76"/>
        <end position="96"/>
    </location>
</feature>
<dbReference type="PANTHER" id="PTHR23028:SF53">
    <property type="entry name" value="ACYL_TRANSF_3 DOMAIN-CONTAINING PROTEIN"/>
    <property type="match status" value="1"/>
</dbReference>
<keyword evidence="1" id="KW-0472">Membrane</keyword>
<feature type="transmembrane region" description="Helical" evidence="1">
    <location>
        <begin position="223"/>
        <end position="239"/>
    </location>
</feature>
<evidence type="ECO:0000313" key="3">
    <source>
        <dbReference type="EMBL" id="MFD0982875.1"/>
    </source>
</evidence>
<proteinExistence type="predicted"/>
<evidence type="ECO:0000256" key="1">
    <source>
        <dbReference type="SAM" id="Phobius"/>
    </source>
</evidence>
<protein>
    <submittedName>
        <fullName evidence="3">Acyltransferase family protein</fullName>
        <ecNumber evidence="3">2.3.-.-</ecNumber>
    </submittedName>
</protein>
<feature type="transmembrane region" description="Helical" evidence="1">
    <location>
        <begin position="245"/>
        <end position="262"/>
    </location>
</feature>
<evidence type="ECO:0000313" key="4">
    <source>
        <dbReference type="Proteomes" id="UP001597051"/>
    </source>
</evidence>
<keyword evidence="4" id="KW-1185">Reference proteome</keyword>
<feature type="transmembrane region" description="Helical" evidence="1">
    <location>
        <begin position="37"/>
        <end position="55"/>
    </location>
</feature>
<gene>
    <name evidence="3" type="ORF">ACFQ0S_00130</name>
</gene>
<feature type="transmembrane region" description="Helical" evidence="1">
    <location>
        <begin position="166"/>
        <end position="186"/>
    </location>
</feature>
<reference evidence="4" key="1">
    <citation type="journal article" date="2019" name="Int. J. Syst. Evol. Microbiol.">
        <title>The Global Catalogue of Microorganisms (GCM) 10K type strain sequencing project: providing services to taxonomists for standard genome sequencing and annotation.</title>
        <authorList>
            <consortium name="The Broad Institute Genomics Platform"/>
            <consortium name="The Broad Institute Genome Sequencing Center for Infectious Disease"/>
            <person name="Wu L."/>
            <person name="Ma J."/>
        </authorList>
    </citation>
    <scope>NUCLEOTIDE SEQUENCE [LARGE SCALE GENOMIC DNA]</scope>
    <source>
        <strain evidence="4">CECT 7649</strain>
    </source>
</reference>
<keyword evidence="1" id="KW-1133">Transmembrane helix</keyword>
<feature type="transmembrane region" description="Helical" evidence="1">
    <location>
        <begin position="192"/>
        <end position="211"/>
    </location>
</feature>
<keyword evidence="3" id="KW-0808">Transferase</keyword>
<keyword evidence="1" id="KW-0812">Transmembrane</keyword>
<feature type="transmembrane region" description="Helical" evidence="1">
    <location>
        <begin position="283"/>
        <end position="300"/>
    </location>
</feature>
<comment type="caution">
    <text evidence="3">The sequence shown here is derived from an EMBL/GenBank/DDBJ whole genome shotgun (WGS) entry which is preliminary data.</text>
</comment>
<dbReference type="InterPro" id="IPR002656">
    <property type="entry name" value="Acyl_transf_3_dom"/>
</dbReference>
<dbReference type="InterPro" id="IPR050879">
    <property type="entry name" value="Acyltransferase_3"/>
</dbReference>
<dbReference type="GO" id="GO:0016746">
    <property type="term" value="F:acyltransferase activity"/>
    <property type="evidence" value="ECO:0007669"/>
    <property type="project" value="UniProtKB-KW"/>
</dbReference>
<feature type="transmembrane region" description="Helical" evidence="1">
    <location>
        <begin position="306"/>
        <end position="327"/>
    </location>
</feature>
<dbReference type="PANTHER" id="PTHR23028">
    <property type="entry name" value="ACETYLTRANSFERASE"/>
    <property type="match status" value="1"/>
</dbReference>
<keyword evidence="3" id="KW-0012">Acyltransferase</keyword>